<dbReference type="CDD" id="cd00449">
    <property type="entry name" value="PLPDE_IV"/>
    <property type="match status" value="1"/>
</dbReference>
<evidence type="ECO:0000313" key="7">
    <source>
        <dbReference type="Proteomes" id="UP001321582"/>
    </source>
</evidence>
<dbReference type="GO" id="GO:0046394">
    <property type="term" value="P:carboxylic acid biosynthetic process"/>
    <property type="evidence" value="ECO:0007669"/>
    <property type="project" value="UniProtKB-ARBA"/>
</dbReference>
<comment type="cofactor">
    <cofactor evidence="1 5">
        <name>pyridoxal 5'-phosphate</name>
        <dbReference type="ChEBI" id="CHEBI:597326"/>
    </cofactor>
</comment>
<dbReference type="Pfam" id="PF01063">
    <property type="entry name" value="Aminotran_4"/>
    <property type="match status" value="1"/>
</dbReference>
<name>A0AAU9DAB2_9FUSO</name>
<dbReference type="SUPFAM" id="SSF56752">
    <property type="entry name" value="D-aminoacid aminotransferase-like PLP-dependent enzymes"/>
    <property type="match status" value="1"/>
</dbReference>
<accession>A0AAU9DAB2</accession>
<dbReference type="GO" id="GO:0005829">
    <property type="term" value="C:cytosol"/>
    <property type="evidence" value="ECO:0007669"/>
    <property type="project" value="TreeGrafter"/>
</dbReference>
<keyword evidence="6" id="KW-0456">Lyase</keyword>
<dbReference type="InterPro" id="IPR001544">
    <property type="entry name" value="Aminotrans_IV"/>
</dbReference>
<reference evidence="6 7" key="1">
    <citation type="submission" date="2022-11" db="EMBL/GenBank/DDBJ databases">
        <title>Haliovirga abyssi gen. nov., sp. nov., a mesophilic fermentative bacterium isolated from the Iheya North hydrothermal field and the proposal of Haliovirgaceae fam. nov.</title>
        <authorList>
            <person name="Miyazaki U."/>
            <person name="Tame A."/>
            <person name="Miyazaki J."/>
            <person name="Takai K."/>
            <person name="Sawayama S."/>
            <person name="Kitajima M."/>
            <person name="Okamoto A."/>
            <person name="Nakagawa S."/>
        </authorList>
    </citation>
    <scope>NUCLEOTIDE SEQUENCE [LARGE SCALE GENOMIC DNA]</scope>
    <source>
        <strain evidence="6 7">IC12</strain>
    </source>
</reference>
<dbReference type="FunFam" id="3.20.10.10:FF:000002">
    <property type="entry name" value="D-alanine aminotransferase"/>
    <property type="match status" value="1"/>
</dbReference>
<protein>
    <submittedName>
        <fullName evidence="6">Aminodeoxychorismate lyase</fullName>
    </submittedName>
</protein>
<dbReference type="InterPro" id="IPR036038">
    <property type="entry name" value="Aminotransferase-like"/>
</dbReference>
<sequence length="259" mass="30702">MIYLNGKIEEESKILKAIEYGYGLFETIGGKGEKLYFFEEHFNRLKNGINRIGLNLKYDIEYLYNIVEDLIMLENIEKDEEFKVKVIVAEDLFYVSLNKIKLREEKNGIKVGLIKSYFQNELGFLKSLNYMNNILARKELKKNSYYEGVFINRNRHITEGTISNIFFIKEDKIFTPSLDLNILNGIIRSKIIEISKLNNIKIEEGHYYYDELLEADSIFFTNSLMKNGLLWVKEIDNKLKQKHEFITKIENEYKKILQK</sequence>
<dbReference type="InterPro" id="IPR050571">
    <property type="entry name" value="Class-IV_PLP-Dep_Aminotrnsfr"/>
</dbReference>
<evidence type="ECO:0000256" key="3">
    <source>
        <dbReference type="ARBA" id="ARBA00022898"/>
    </source>
</evidence>
<dbReference type="Gene3D" id="3.20.10.10">
    <property type="entry name" value="D-amino Acid Aminotransferase, subunit A, domain 2"/>
    <property type="match status" value="1"/>
</dbReference>
<dbReference type="PANTHER" id="PTHR42743">
    <property type="entry name" value="AMINO-ACID AMINOTRANSFERASE"/>
    <property type="match status" value="1"/>
</dbReference>
<dbReference type="InterPro" id="IPR043131">
    <property type="entry name" value="BCAT-like_N"/>
</dbReference>
<dbReference type="Proteomes" id="UP001321582">
    <property type="component" value="Chromosome"/>
</dbReference>
<dbReference type="KEGG" id="haby:HLVA_08440"/>
<keyword evidence="7" id="KW-1185">Reference proteome</keyword>
<gene>
    <name evidence="6" type="primary">pabC</name>
    <name evidence="6" type="ORF">HLVA_08440</name>
</gene>
<dbReference type="AlphaFoldDB" id="A0AAU9DAB2"/>
<dbReference type="InterPro" id="IPR018300">
    <property type="entry name" value="Aminotrans_IV_CS"/>
</dbReference>
<dbReference type="InterPro" id="IPR043132">
    <property type="entry name" value="BCAT-like_C"/>
</dbReference>
<dbReference type="Gene3D" id="3.30.470.10">
    <property type="match status" value="1"/>
</dbReference>
<evidence type="ECO:0000256" key="4">
    <source>
        <dbReference type="RuleBase" id="RU004106"/>
    </source>
</evidence>
<organism evidence="6 7">
    <name type="scientific">Haliovirga abyssi</name>
    <dbReference type="NCBI Taxonomy" id="2996794"/>
    <lineage>
        <taxon>Bacteria</taxon>
        <taxon>Fusobacteriati</taxon>
        <taxon>Fusobacteriota</taxon>
        <taxon>Fusobacteriia</taxon>
        <taxon>Fusobacteriales</taxon>
        <taxon>Haliovirgaceae</taxon>
        <taxon>Haliovirga</taxon>
    </lineage>
</organism>
<evidence type="ECO:0000256" key="5">
    <source>
        <dbReference type="RuleBase" id="RU004516"/>
    </source>
</evidence>
<proteinExistence type="inferred from homology"/>
<dbReference type="GO" id="GO:0016829">
    <property type="term" value="F:lyase activity"/>
    <property type="evidence" value="ECO:0007669"/>
    <property type="project" value="UniProtKB-KW"/>
</dbReference>
<dbReference type="PROSITE" id="PS00770">
    <property type="entry name" value="AA_TRANSFER_CLASS_4"/>
    <property type="match status" value="1"/>
</dbReference>
<comment type="similarity">
    <text evidence="2 4">Belongs to the class-IV pyridoxal-phosphate-dependent aminotransferase family.</text>
</comment>
<dbReference type="GO" id="GO:0008652">
    <property type="term" value="P:amino acid biosynthetic process"/>
    <property type="evidence" value="ECO:0007669"/>
    <property type="project" value="UniProtKB-ARBA"/>
</dbReference>
<evidence type="ECO:0000313" key="6">
    <source>
        <dbReference type="EMBL" id="BDU50275.1"/>
    </source>
</evidence>
<evidence type="ECO:0000256" key="1">
    <source>
        <dbReference type="ARBA" id="ARBA00001933"/>
    </source>
</evidence>
<dbReference type="PANTHER" id="PTHR42743:SF11">
    <property type="entry name" value="AMINODEOXYCHORISMATE LYASE"/>
    <property type="match status" value="1"/>
</dbReference>
<dbReference type="EMBL" id="AP027059">
    <property type="protein sequence ID" value="BDU50275.1"/>
    <property type="molecule type" value="Genomic_DNA"/>
</dbReference>
<evidence type="ECO:0000256" key="2">
    <source>
        <dbReference type="ARBA" id="ARBA00009320"/>
    </source>
</evidence>
<dbReference type="RefSeq" id="WP_307905207.1">
    <property type="nucleotide sequence ID" value="NZ_AP027059.1"/>
</dbReference>
<keyword evidence="3 5" id="KW-0663">Pyridoxal phosphate</keyword>